<dbReference type="OrthoDB" id="9801824at2"/>
<evidence type="ECO:0000313" key="4">
    <source>
        <dbReference type="Proteomes" id="UP000001919"/>
    </source>
</evidence>
<dbReference type="AlphaFoldDB" id="C7MG30"/>
<dbReference type="InterPro" id="IPR007685">
    <property type="entry name" value="RelA_SpoT"/>
</dbReference>
<name>C7MG30_BRAFD</name>
<dbReference type="Pfam" id="PF04607">
    <property type="entry name" value="RelA_SpoT"/>
    <property type="match status" value="1"/>
</dbReference>
<dbReference type="PANTHER" id="PTHR41773:SF1">
    <property type="entry name" value="RELA_SPOT DOMAIN-CONTAINING PROTEIN"/>
    <property type="match status" value="1"/>
</dbReference>
<dbReference type="Proteomes" id="UP000001919">
    <property type="component" value="Chromosome"/>
</dbReference>
<feature type="compositionally biased region" description="Acidic residues" evidence="1">
    <location>
        <begin position="233"/>
        <end position="246"/>
    </location>
</feature>
<keyword evidence="4" id="KW-1185">Reference proteome</keyword>
<dbReference type="eggNOG" id="COG2357">
    <property type="taxonomic scope" value="Bacteria"/>
</dbReference>
<proteinExistence type="predicted"/>
<dbReference type="EMBL" id="CP001643">
    <property type="protein sequence ID" value="ACU84148.1"/>
    <property type="molecule type" value="Genomic_DNA"/>
</dbReference>
<dbReference type="GO" id="GO:0015969">
    <property type="term" value="P:guanosine tetraphosphate metabolic process"/>
    <property type="evidence" value="ECO:0007669"/>
    <property type="project" value="InterPro"/>
</dbReference>
<sequence length="484" mass="53074">MARLRAVKTGGPAVKKFEAADYVDWDWLPGAAAEIEVYLARLLTEASITAHAVDARSKSIASFQEKCALKEYDNPRQQVTDTVAIRLIMYSVTDQERAVELVRSRFVVKEDMNPGADKPPARRGYDCAHLVVTGELQDRSRDWLVAGGHLARYFDRFGGLEIQIRTVASHAWAEFEHSRRYKGVGYRKVSEHDRETIDQLFGAAADARSALDETFTAIDRVLANPSRAASLEESVDEVPTGEDGPAESELSCASESEGQLDAALMKNFLARRFPNDNEGSEAGVEFACELVRACGLSSIQEAASALSSIDSTEVRNLMSTTIAVTRVRRLDDELLAVFGEDYIRNTESIGTVSRRGDQLRWRFDRLRGKVTVKRSPVAFQILGDDCPDAVRVLKLPAARAVRELAGIVANRGGAQSIVMSGAISTDDDLPMSTRARPVRLEDGTNLWVATNLNRAASEALMSSIVDSAPALDLRVLRAGEPFLP</sequence>
<evidence type="ECO:0000313" key="3">
    <source>
        <dbReference type="EMBL" id="ACU84148.1"/>
    </source>
</evidence>
<dbReference type="SMART" id="SM00954">
    <property type="entry name" value="RelA_SpoT"/>
    <property type="match status" value="1"/>
</dbReference>
<feature type="domain" description="RelA/SpoT" evidence="2">
    <location>
        <begin position="55"/>
        <end position="187"/>
    </location>
</feature>
<evidence type="ECO:0000259" key="2">
    <source>
        <dbReference type="SMART" id="SM00954"/>
    </source>
</evidence>
<accession>C7MG30</accession>
<organism evidence="3 4">
    <name type="scientific">Brachybacterium faecium (strain ATCC 43885 / DSM 4810 / JCM 11609 / LMG 19847 / NBRC 14762 / NCIMB 9860 / 6-10)</name>
    <dbReference type="NCBI Taxonomy" id="446465"/>
    <lineage>
        <taxon>Bacteria</taxon>
        <taxon>Bacillati</taxon>
        <taxon>Actinomycetota</taxon>
        <taxon>Actinomycetes</taxon>
        <taxon>Micrococcales</taxon>
        <taxon>Dermabacteraceae</taxon>
        <taxon>Brachybacterium</taxon>
    </lineage>
</organism>
<reference evidence="3 4" key="1">
    <citation type="journal article" date="2009" name="Stand. Genomic Sci.">
        <title>Complete genome sequence of Brachybacterium faecium type strain (Schefferle 6-10).</title>
        <authorList>
            <person name="Lapidus A."/>
            <person name="Pukall R."/>
            <person name="Labuttii K."/>
            <person name="Copeland A."/>
            <person name="Del Rio T.G."/>
            <person name="Nolan M."/>
            <person name="Chen F."/>
            <person name="Lucas S."/>
            <person name="Tice H."/>
            <person name="Cheng J.F."/>
            <person name="Bruce D."/>
            <person name="Goodwin L."/>
            <person name="Pitluck S."/>
            <person name="Rohde M."/>
            <person name="Goker M."/>
            <person name="Pati A."/>
            <person name="Ivanova N."/>
            <person name="Mavrommatis K."/>
            <person name="Chen A."/>
            <person name="Palaniappan K."/>
            <person name="D'haeseleer P."/>
            <person name="Chain P."/>
            <person name="Bristow J."/>
            <person name="Eisen J.A."/>
            <person name="Markowitz V."/>
            <person name="Hugenholtz P."/>
            <person name="Kyrpides N.C."/>
            <person name="Klenk H.P."/>
        </authorList>
    </citation>
    <scope>NUCLEOTIDE SEQUENCE [LARGE SCALE GENOMIC DNA]</scope>
    <source>
        <strain evidence="4">ATCC 43885 / DSM 4810 / JCM 11609 / LMG 19847 / NBRC 14762 / NCIMB 9860 / 6-10</strain>
    </source>
</reference>
<dbReference type="Gene3D" id="3.30.460.10">
    <property type="entry name" value="Beta Polymerase, domain 2"/>
    <property type="match status" value="1"/>
</dbReference>
<dbReference type="InterPro" id="IPR043519">
    <property type="entry name" value="NT_sf"/>
</dbReference>
<dbReference type="KEGG" id="bfa:Bfae_02710"/>
<dbReference type="STRING" id="446465.Bfae_02710"/>
<evidence type="ECO:0000256" key="1">
    <source>
        <dbReference type="SAM" id="MobiDB-lite"/>
    </source>
</evidence>
<dbReference type="HOGENOM" id="CLU_563459_0_0_11"/>
<feature type="region of interest" description="Disordered" evidence="1">
    <location>
        <begin position="229"/>
        <end position="251"/>
    </location>
</feature>
<dbReference type="CDD" id="cd05399">
    <property type="entry name" value="NT_Rel-Spo_like"/>
    <property type="match status" value="1"/>
</dbReference>
<dbReference type="PANTHER" id="PTHR41773">
    <property type="entry name" value="GTP PYROPHOSPHATASE-RELATED"/>
    <property type="match status" value="1"/>
</dbReference>
<dbReference type="SUPFAM" id="SSF81301">
    <property type="entry name" value="Nucleotidyltransferase"/>
    <property type="match status" value="1"/>
</dbReference>
<gene>
    <name evidence="3" type="ordered locus">Bfae_02710</name>
</gene>
<protein>
    <submittedName>
        <fullName evidence="3">Uncharacterized conserved protein</fullName>
    </submittedName>
</protein>